<feature type="domain" description="ANTAR" evidence="5">
    <location>
        <begin position="186"/>
        <end position="247"/>
    </location>
</feature>
<keyword evidence="2" id="KW-0418">Kinase</keyword>
<dbReference type="InterPro" id="IPR005561">
    <property type="entry name" value="ANTAR"/>
</dbReference>
<keyword evidence="4" id="KW-0804">Transcription</keyword>
<evidence type="ECO:0000259" key="5">
    <source>
        <dbReference type="PROSITE" id="PS50921"/>
    </source>
</evidence>
<dbReference type="Gene3D" id="3.30.450.40">
    <property type="match status" value="1"/>
</dbReference>
<dbReference type="Gene3D" id="1.10.10.10">
    <property type="entry name" value="Winged helix-like DNA-binding domain superfamily/Winged helix DNA-binding domain"/>
    <property type="match status" value="1"/>
</dbReference>
<dbReference type="PIRSF" id="PIRSF036625">
    <property type="entry name" value="GAF_ANTAR"/>
    <property type="match status" value="1"/>
</dbReference>
<name>A0ABP4SNL4_9ACTN</name>
<evidence type="ECO:0000256" key="4">
    <source>
        <dbReference type="ARBA" id="ARBA00023163"/>
    </source>
</evidence>
<evidence type="ECO:0000313" key="7">
    <source>
        <dbReference type="Proteomes" id="UP001500618"/>
    </source>
</evidence>
<dbReference type="InterPro" id="IPR036388">
    <property type="entry name" value="WH-like_DNA-bd_sf"/>
</dbReference>
<dbReference type="SUPFAM" id="SSF55781">
    <property type="entry name" value="GAF domain-like"/>
    <property type="match status" value="1"/>
</dbReference>
<evidence type="ECO:0000313" key="6">
    <source>
        <dbReference type="EMBL" id="GAA1672604.1"/>
    </source>
</evidence>
<accession>A0ABP4SNL4</accession>
<dbReference type="Pfam" id="PF03861">
    <property type="entry name" value="ANTAR"/>
    <property type="match status" value="1"/>
</dbReference>
<proteinExistence type="predicted"/>
<evidence type="ECO:0000256" key="2">
    <source>
        <dbReference type="ARBA" id="ARBA00022777"/>
    </source>
</evidence>
<gene>
    <name evidence="6" type="ORF">GCM10009765_22450</name>
</gene>
<comment type="caution">
    <text evidence="6">The sequence shown here is derived from an EMBL/GenBank/DDBJ whole genome shotgun (WGS) entry which is preliminary data.</text>
</comment>
<dbReference type="InterPro" id="IPR011006">
    <property type="entry name" value="CheY-like_superfamily"/>
</dbReference>
<dbReference type="InterPro" id="IPR029016">
    <property type="entry name" value="GAF-like_dom_sf"/>
</dbReference>
<dbReference type="SUPFAM" id="SSF52172">
    <property type="entry name" value="CheY-like"/>
    <property type="match status" value="1"/>
</dbReference>
<dbReference type="InterPro" id="IPR012074">
    <property type="entry name" value="GAF_ANTAR"/>
</dbReference>
<organism evidence="6 7">
    <name type="scientific">Fodinicola feengrottensis</name>
    <dbReference type="NCBI Taxonomy" id="435914"/>
    <lineage>
        <taxon>Bacteria</taxon>
        <taxon>Bacillati</taxon>
        <taxon>Actinomycetota</taxon>
        <taxon>Actinomycetes</taxon>
        <taxon>Mycobacteriales</taxon>
        <taxon>Fodinicola</taxon>
    </lineage>
</organism>
<keyword evidence="7" id="KW-1185">Reference proteome</keyword>
<dbReference type="PROSITE" id="PS50921">
    <property type="entry name" value="ANTAR"/>
    <property type="match status" value="1"/>
</dbReference>
<evidence type="ECO:0000256" key="3">
    <source>
        <dbReference type="ARBA" id="ARBA00023015"/>
    </source>
</evidence>
<evidence type="ECO:0000256" key="1">
    <source>
        <dbReference type="ARBA" id="ARBA00022679"/>
    </source>
</evidence>
<keyword evidence="1" id="KW-0808">Transferase</keyword>
<sequence>MVRQTRVVPDPASNDDSVTSISSDRVARVLVALADTLVDDFDVLDYLRMLTERCVELLDVSAAGVVLSDRHGKLQVAAASSENAQLLELFAVQAHEGPCVECIRTGQPVVSHDLQADKNRWPRFTAAALVTGFHASHAVPMRLRRDVIGVLAMFKTEPNGVDPLSSDLAQALADVATIGILQERAISRGDLIAGQLQAALTSRISIEQAKGILAERGNLDMEQAFRALRGYARRNNRRLTELAVAVTDGSADINAILDRPAVREGE</sequence>
<protein>
    <submittedName>
        <fullName evidence="6">GAF and ANTAR domain-containing protein</fullName>
    </submittedName>
</protein>
<dbReference type="Proteomes" id="UP001500618">
    <property type="component" value="Unassembled WGS sequence"/>
</dbReference>
<reference evidence="7" key="1">
    <citation type="journal article" date="2019" name="Int. J. Syst. Evol. Microbiol.">
        <title>The Global Catalogue of Microorganisms (GCM) 10K type strain sequencing project: providing services to taxonomists for standard genome sequencing and annotation.</title>
        <authorList>
            <consortium name="The Broad Institute Genomics Platform"/>
            <consortium name="The Broad Institute Genome Sequencing Center for Infectious Disease"/>
            <person name="Wu L."/>
            <person name="Ma J."/>
        </authorList>
    </citation>
    <scope>NUCLEOTIDE SEQUENCE [LARGE SCALE GENOMIC DNA]</scope>
    <source>
        <strain evidence="7">JCM 14718</strain>
    </source>
</reference>
<keyword evidence="3" id="KW-0805">Transcription regulation</keyword>
<dbReference type="Pfam" id="PF13185">
    <property type="entry name" value="GAF_2"/>
    <property type="match status" value="1"/>
</dbReference>
<dbReference type="EMBL" id="BAAANY010000008">
    <property type="protein sequence ID" value="GAA1672604.1"/>
    <property type="molecule type" value="Genomic_DNA"/>
</dbReference>
<dbReference type="SMART" id="SM00065">
    <property type="entry name" value="GAF"/>
    <property type="match status" value="1"/>
</dbReference>
<dbReference type="InterPro" id="IPR003018">
    <property type="entry name" value="GAF"/>
</dbReference>
<dbReference type="SMART" id="SM01012">
    <property type="entry name" value="ANTAR"/>
    <property type="match status" value="1"/>
</dbReference>